<name>A0A4C1WR78_EUMVA</name>
<gene>
    <name evidence="1" type="ORF">EVAR_103060_1</name>
</gene>
<evidence type="ECO:0000313" key="2">
    <source>
        <dbReference type="Proteomes" id="UP000299102"/>
    </source>
</evidence>
<sequence length="80" mass="8969">MEVDNGAGVGNNRLIKKANESEIENGTKIVFRLINKSSMMSPMWVELNEVPVDAVTMSGATRDRIHIVRHREHVVVTALR</sequence>
<organism evidence="1 2">
    <name type="scientific">Eumeta variegata</name>
    <name type="common">Bagworm moth</name>
    <name type="synonym">Eumeta japonica</name>
    <dbReference type="NCBI Taxonomy" id="151549"/>
    <lineage>
        <taxon>Eukaryota</taxon>
        <taxon>Metazoa</taxon>
        <taxon>Ecdysozoa</taxon>
        <taxon>Arthropoda</taxon>
        <taxon>Hexapoda</taxon>
        <taxon>Insecta</taxon>
        <taxon>Pterygota</taxon>
        <taxon>Neoptera</taxon>
        <taxon>Endopterygota</taxon>
        <taxon>Lepidoptera</taxon>
        <taxon>Glossata</taxon>
        <taxon>Ditrysia</taxon>
        <taxon>Tineoidea</taxon>
        <taxon>Psychidae</taxon>
        <taxon>Oiketicinae</taxon>
        <taxon>Eumeta</taxon>
    </lineage>
</organism>
<dbReference type="Proteomes" id="UP000299102">
    <property type="component" value="Unassembled WGS sequence"/>
</dbReference>
<evidence type="ECO:0000313" key="1">
    <source>
        <dbReference type="EMBL" id="GBP52625.1"/>
    </source>
</evidence>
<comment type="caution">
    <text evidence="1">The sequence shown here is derived from an EMBL/GenBank/DDBJ whole genome shotgun (WGS) entry which is preliminary data.</text>
</comment>
<reference evidence="1 2" key="1">
    <citation type="journal article" date="2019" name="Commun. Biol.">
        <title>The bagworm genome reveals a unique fibroin gene that provides high tensile strength.</title>
        <authorList>
            <person name="Kono N."/>
            <person name="Nakamura H."/>
            <person name="Ohtoshi R."/>
            <person name="Tomita M."/>
            <person name="Numata K."/>
            <person name="Arakawa K."/>
        </authorList>
    </citation>
    <scope>NUCLEOTIDE SEQUENCE [LARGE SCALE GENOMIC DNA]</scope>
</reference>
<proteinExistence type="predicted"/>
<keyword evidence="2" id="KW-1185">Reference proteome</keyword>
<dbReference type="EMBL" id="BGZK01000607">
    <property type="protein sequence ID" value="GBP52625.1"/>
    <property type="molecule type" value="Genomic_DNA"/>
</dbReference>
<protein>
    <submittedName>
        <fullName evidence="1">Uncharacterized protein</fullName>
    </submittedName>
</protein>
<dbReference type="AlphaFoldDB" id="A0A4C1WR78"/>
<accession>A0A4C1WR78</accession>